<evidence type="ECO:0000313" key="2">
    <source>
        <dbReference type="Proteomes" id="UP000298327"/>
    </source>
</evidence>
<proteinExistence type="predicted"/>
<evidence type="ECO:0000313" key="1">
    <source>
        <dbReference type="EMBL" id="TFY50261.1"/>
    </source>
</evidence>
<dbReference type="Proteomes" id="UP000298327">
    <property type="component" value="Unassembled WGS sequence"/>
</dbReference>
<sequence>MNIVDGMTRQRLASLTSPLTASDFNSSATSASVLIPQKCISEADEVNGGAFECAPEISWASTLLVKHSMRINANTGVRSRSTMLLNTAVEIFGKENELDVIEWMEAWDNYLNFVQHYYTRRCSIARKNIFLKHHCHERPFKHNDTEWLVRLEQVVGVFKDADRDRRINELRPSGPSTRYHLSCDRECGQAPRFTPYDATDLWQHTQSFLTGKSRFVASGSCLICRRSAHYVQDCTAYTTEKGCPVISRFDPCKQGILVGTKDSKDEFCMVFNSGGPTRCPAGLHPTSCPVSSSSDAGKISCTVSLPSSLANVPLKSSYLTFSGWATVLNCIITPYNALAYKCFLDEFCLTNQFPHIVNSLIEDFTLGVPNSQLADSIIPLYRPSDDDIHIDQYLKEEISDGRMDGPYTFEEMEELCGGHFAACPVHVVVMADESRKAKHRVVQNISFEGEASYSVNDLIDSDEFLMELSRIAPYLIAFLDSFHSNNATKYRAPIPSTEHQSRALSIMTEHHEQPMTSTDDNH</sequence>
<dbReference type="EMBL" id="SEOQ01001915">
    <property type="protein sequence ID" value="TFY50261.1"/>
    <property type="molecule type" value="Genomic_DNA"/>
</dbReference>
<dbReference type="STRING" id="205917.A0A4Y9XM45"/>
<reference evidence="1 2" key="1">
    <citation type="submission" date="2019-02" db="EMBL/GenBank/DDBJ databases">
        <title>Genome sequencing of the rare red list fungi Dentipellis fragilis.</title>
        <authorList>
            <person name="Buettner E."/>
            <person name="Kellner H."/>
        </authorList>
    </citation>
    <scope>NUCLEOTIDE SEQUENCE [LARGE SCALE GENOMIC DNA]</scope>
    <source>
        <strain evidence="1 2">DSM 105465</strain>
    </source>
</reference>
<dbReference type="AlphaFoldDB" id="A0A4Y9XM45"/>
<name>A0A4Y9XM45_9AGAM</name>
<protein>
    <submittedName>
        <fullName evidence="1">Uncharacterized protein</fullName>
    </submittedName>
</protein>
<gene>
    <name evidence="1" type="ORF">EVG20_g11624</name>
</gene>
<keyword evidence="2" id="KW-1185">Reference proteome</keyword>
<comment type="caution">
    <text evidence="1">The sequence shown here is derived from an EMBL/GenBank/DDBJ whole genome shotgun (WGS) entry which is preliminary data.</text>
</comment>
<organism evidence="1 2">
    <name type="scientific">Dentipellis fragilis</name>
    <dbReference type="NCBI Taxonomy" id="205917"/>
    <lineage>
        <taxon>Eukaryota</taxon>
        <taxon>Fungi</taxon>
        <taxon>Dikarya</taxon>
        <taxon>Basidiomycota</taxon>
        <taxon>Agaricomycotina</taxon>
        <taxon>Agaricomycetes</taxon>
        <taxon>Russulales</taxon>
        <taxon>Hericiaceae</taxon>
        <taxon>Dentipellis</taxon>
    </lineage>
</organism>
<dbReference type="OrthoDB" id="3266428at2759"/>
<accession>A0A4Y9XM45</accession>